<keyword evidence="1" id="KW-1133">Transmembrane helix</keyword>
<dbReference type="AlphaFoldDB" id="A0A812CX87"/>
<feature type="transmembrane region" description="Helical" evidence="1">
    <location>
        <begin position="36"/>
        <end position="60"/>
    </location>
</feature>
<sequence>MLFRFLQTHSKTANFSKTFTTSTFFHFPSCSSPHDILTSFLSAFIFLISFLPTSSDFIHLAFLSHKDYQRHAIFISLIFSRLPTIHPPISILSHSPLPPQFTTQPANLSPTMAFIFYSSSFSLTPPFINFPFSYPLSRLHTLLINLHFFSLPLSLLCPSFTKLSFLSLFLLSYLSFNLTSLSHRCAITSLCLFYKYFHVHLIFLFFLLSIPLLPSYCLSNSYIFLSIDYPLVLYYCPFNFFLFLLMSLFSFVIVFQLHLSFGHLSLSLCLSLPPSPSLPLPPSLSVMLRRID</sequence>
<reference evidence="2" key="1">
    <citation type="submission" date="2021-01" db="EMBL/GenBank/DDBJ databases">
        <authorList>
            <person name="Li R."/>
            <person name="Bekaert M."/>
        </authorList>
    </citation>
    <scope>NUCLEOTIDE SEQUENCE</scope>
    <source>
        <strain evidence="2">Farmed</strain>
    </source>
</reference>
<feature type="transmembrane region" description="Helical" evidence="1">
    <location>
        <begin position="231"/>
        <end position="255"/>
    </location>
</feature>
<keyword evidence="1" id="KW-0472">Membrane</keyword>
<dbReference type="EMBL" id="CAHIKZ030002024">
    <property type="protein sequence ID" value="CAE1279604.1"/>
    <property type="molecule type" value="Genomic_DNA"/>
</dbReference>
<evidence type="ECO:0000256" key="1">
    <source>
        <dbReference type="SAM" id="Phobius"/>
    </source>
</evidence>
<comment type="caution">
    <text evidence="2">The sequence shown here is derived from an EMBL/GenBank/DDBJ whole genome shotgun (WGS) entry which is preliminary data.</text>
</comment>
<proteinExistence type="predicted"/>
<gene>
    <name evidence="2" type="ORF">SPHA_41921</name>
</gene>
<evidence type="ECO:0000313" key="2">
    <source>
        <dbReference type="EMBL" id="CAE1279604.1"/>
    </source>
</evidence>
<keyword evidence="1" id="KW-0812">Transmembrane</keyword>
<feature type="transmembrane region" description="Helical" evidence="1">
    <location>
        <begin position="142"/>
        <end position="161"/>
    </location>
</feature>
<evidence type="ECO:0000313" key="3">
    <source>
        <dbReference type="Proteomes" id="UP000597762"/>
    </source>
</evidence>
<accession>A0A812CX87</accession>
<feature type="transmembrane region" description="Helical" evidence="1">
    <location>
        <begin position="201"/>
        <end position="225"/>
    </location>
</feature>
<name>A0A812CX87_ACAPH</name>
<protein>
    <submittedName>
        <fullName evidence="2">Uncharacterized protein</fullName>
    </submittedName>
</protein>
<dbReference type="Proteomes" id="UP000597762">
    <property type="component" value="Unassembled WGS sequence"/>
</dbReference>
<organism evidence="2 3">
    <name type="scientific">Acanthosepion pharaonis</name>
    <name type="common">Pharaoh cuttlefish</name>
    <name type="synonym">Sepia pharaonis</name>
    <dbReference type="NCBI Taxonomy" id="158019"/>
    <lineage>
        <taxon>Eukaryota</taxon>
        <taxon>Metazoa</taxon>
        <taxon>Spiralia</taxon>
        <taxon>Lophotrochozoa</taxon>
        <taxon>Mollusca</taxon>
        <taxon>Cephalopoda</taxon>
        <taxon>Coleoidea</taxon>
        <taxon>Decapodiformes</taxon>
        <taxon>Sepiida</taxon>
        <taxon>Sepiina</taxon>
        <taxon>Sepiidae</taxon>
        <taxon>Acanthosepion</taxon>
    </lineage>
</organism>
<keyword evidence="3" id="KW-1185">Reference proteome</keyword>